<gene>
    <name evidence="5" type="ORF">METZ01_LOCUS2552</name>
</gene>
<keyword evidence="2" id="KW-0288">FMN</keyword>
<evidence type="ECO:0000313" key="5">
    <source>
        <dbReference type="EMBL" id="SUZ49698.1"/>
    </source>
</evidence>
<proteinExistence type="predicted"/>
<evidence type="ECO:0000256" key="1">
    <source>
        <dbReference type="ARBA" id="ARBA00022630"/>
    </source>
</evidence>
<sequence>MPPKLVPLTSLPHLDNDELLERATLLRVNLTQRRSVRQFSNRTVPNVVIDACLRVAASAPSGANRQPWHFVVVQDPELRKRIRLEAEAEERAFYRGGAPDDWLEALAPLGTDENKPFLEEASHLIVIFAQRHGMGIDGNRTKHYYVQESVGIATGMLISALHQTGLASLTHTPSPMRFLNAILDRPANERPFLILAVGHPATGAEVPDIPRKSFHDIVTYR</sequence>
<name>A0A381N7P9_9ZZZZ</name>
<reference evidence="5" key="1">
    <citation type="submission" date="2018-05" db="EMBL/GenBank/DDBJ databases">
        <authorList>
            <person name="Lanie J.A."/>
            <person name="Ng W.-L."/>
            <person name="Kazmierczak K.M."/>
            <person name="Andrzejewski T.M."/>
            <person name="Davidsen T.M."/>
            <person name="Wayne K.J."/>
            <person name="Tettelin H."/>
            <person name="Glass J.I."/>
            <person name="Rusch D."/>
            <person name="Podicherti R."/>
            <person name="Tsui H.-C.T."/>
            <person name="Winkler M.E."/>
        </authorList>
    </citation>
    <scope>NUCLEOTIDE SEQUENCE</scope>
</reference>
<evidence type="ECO:0000259" key="4">
    <source>
        <dbReference type="Pfam" id="PF00881"/>
    </source>
</evidence>
<accession>A0A381N7P9</accession>
<protein>
    <recommendedName>
        <fullName evidence="4">Nitroreductase domain-containing protein</fullName>
    </recommendedName>
</protein>
<evidence type="ECO:0000256" key="2">
    <source>
        <dbReference type="ARBA" id="ARBA00022643"/>
    </source>
</evidence>
<dbReference type="SUPFAM" id="SSF55469">
    <property type="entry name" value="FMN-dependent nitroreductase-like"/>
    <property type="match status" value="1"/>
</dbReference>
<feature type="domain" description="Nitroreductase" evidence="4">
    <location>
        <begin position="31"/>
        <end position="199"/>
    </location>
</feature>
<organism evidence="5">
    <name type="scientific">marine metagenome</name>
    <dbReference type="NCBI Taxonomy" id="408172"/>
    <lineage>
        <taxon>unclassified sequences</taxon>
        <taxon>metagenomes</taxon>
        <taxon>ecological metagenomes</taxon>
    </lineage>
</organism>
<dbReference type="Pfam" id="PF00881">
    <property type="entry name" value="Nitroreductase"/>
    <property type="match status" value="1"/>
</dbReference>
<dbReference type="InterPro" id="IPR000415">
    <property type="entry name" value="Nitroreductase-like"/>
</dbReference>
<keyword evidence="1" id="KW-0285">Flavoprotein</keyword>
<keyword evidence="3" id="KW-0560">Oxidoreductase</keyword>
<dbReference type="CDD" id="cd02144">
    <property type="entry name" value="iodotyrosine_dehalogenase"/>
    <property type="match status" value="1"/>
</dbReference>
<dbReference type="GO" id="GO:0016491">
    <property type="term" value="F:oxidoreductase activity"/>
    <property type="evidence" value="ECO:0007669"/>
    <property type="project" value="UniProtKB-KW"/>
</dbReference>
<dbReference type="InterPro" id="IPR029479">
    <property type="entry name" value="Nitroreductase"/>
</dbReference>
<dbReference type="Gene3D" id="3.40.109.10">
    <property type="entry name" value="NADH Oxidase"/>
    <property type="match status" value="1"/>
</dbReference>
<dbReference type="InterPro" id="IPR050627">
    <property type="entry name" value="Nitroreductase/BluB"/>
</dbReference>
<dbReference type="AlphaFoldDB" id="A0A381N7P9"/>
<dbReference type="PANTHER" id="PTHR23026:SF90">
    <property type="entry name" value="IODOTYROSINE DEIODINASE 1"/>
    <property type="match status" value="1"/>
</dbReference>
<dbReference type="PANTHER" id="PTHR23026">
    <property type="entry name" value="NADPH NITROREDUCTASE"/>
    <property type="match status" value="1"/>
</dbReference>
<evidence type="ECO:0000256" key="3">
    <source>
        <dbReference type="ARBA" id="ARBA00023002"/>
    </source>
</evidence>
<dbReference type="EMBL" id="UINC01000131">
    <property type="protein sequence ID" value="SUZ49698.1"/>
    <property type="molecule type" value="Genomic_DNA"/>
</dbReference>